<protein>
    <submittedName>
        <fullName evidence="2">5-deoxy-glucuronate isomerase</fullName>
    </submittedName>
</protein>
<proteinExistence type="predicted"/>
<dbReference type="RefSeq" id="WP_148379511.1">
    <property type="nucleotide sequence ID" value="NZ_VSIY01000015.1"/>
</dbReference>
<dbReference type="AlphaFoldDB" id="A0A5D0R9N7"/>
<dbReference type="Gene3D" id="2.60.120.10">
    <property type="entry name" value="Jelly Rolls"/>
    <property type="match status" value="1"/>
</dbReference>
<dbReference type="EMBL" id="VSIY01000015">
    <property type="protein sequence ID" value="TYB77595.1"/>
    <property type="molecule type" value="Genomic_DNA"/>
</dbReference>
<keyword evidence="3" id="KW-1185">Reference proteome</keyword>
<name>A0A5D0R9N7_9RHOB</name>
<dbReference type="InterPro" id="IPR011051">
    <property type="entry name" value="RmlC_Cupin_sf"/>
</dbReference>
<reference evidence="2 3" key="1">
    <citation type="submission" date="2019-08" db="EMBL/GenBank/DDBJ databases">
        <title>Identification of a novel species of the genus Boseongicola.</title>
        <authorList>
            <person name="Zhang X.-Q."/>
        </authorList>
    </citation>
    <scope>NUCLEOTIDE SEQUENCE [LARGE SCALE GENOMIC DNA]</scope>
    <source>
        <strain evidence="2 3">HY14</strain>
    </source>
</reference>
<dbReference type="InterPro" id="IPR021120">
    <property type="entry name" value="KduI/IolB_isomerase"/>
</dbReference>
<dbReference type="SUPFAM" id="SSF51182">
    <property type="entry name" value="RmlC-like cupins"/>
    <property type="match status" value="1"/>
</dbReference>
<dbReference type="InterPro" id="IPR014710">
    <property type="entry name" value="RmlC-like_jellyroll"/>
</dbReference>
<gene>
    <name evidence="2" type="ORF">FVF75_15125</name>
</gene>
<dbReference type="GO" id="GO:0016861">
    <property type="term" value="F:intramolecular oxidoreductase activity, interconverting aldoses and ketoses"/>
    <property type="evidence" value="ECO:0007669"/>
    <property type="project" value="InterPro"/>
</dbReference>
<evidence type="ECO:0000313" key="2">
    <source>
        <dbReference type="EMBL" id="TYB77595.1"/>
    </source>
</evidence>
<keyword evidence="1 2" id="KW-0413">Isomerase</keyword>
<sequence length="203" mass="21211">MHIIERDDSRMIDLPGVGPCPRPVDIDQQVTGFSRLKSLRIYAFDPGQVIHGESEADEVFVLPLTGRIGLEITGPHPCRATLDATGPEHAVYMPPGHDYALSPLERAEVAYARADATARVPTGVVAGTESAGLAEALTFALRVLPAGEALDIGGAGETLCHLARGRGTAGTEPVVAGQTIALPDGATTRLEAQAEMTLLLVSA</sequence>
<organism evidence="2 3">
    <name type="scientific">Maritimibacter fusiformis</name>
    <dbReference type="NCBI Taxonomy" id="2603819"/>
    <lineage>
        <taxon>Bacteria</taxon>
        <taxon>Pseudomonadati</taxon>
        <taxon>Pseudomonadota</taxon>
        <taxon>Alphaproteobacteria</taxon>
        <taxon>Rhodobacterales</taxon>
        <taxon>Roseobacteraceae</taxon>
        <taxon>Maritimibacter</taxon>
    </lineage>
</organism>
<accession>A0A5D0R9N7</accession>
<evidence type="ECO:0000313" key="3">
    <source>
        <dbReference type="Proteomes" id="UP000322080"/>
    </source>
</evidence>
<evidence type="ECO:0000256" key="1">
    <source>
        <dbReference type="ARBA" id="ARBA00023235"/>
    </source>
</evidence>
<dbReference type="Proteomes" id="UP000322080">
    <property type="component" value="Unassembled WGS sequence"/>
</dbReference>
<comment type="caution">
    <text evidence="2">The sequence shown here is derived from an EMBL/GenBank/DDBJ whole genome shotgun (WGS) entry which is preliminary data.</text>
</comment>
<dbReference type="Pfam" id="PF04962">
    <property type="entry name" value="KduI"/>
    <property type="match status" value="1"/>
</dbReference>